<dbReference type="InterPro" id="IPR036465">
    <property type="entry name" value="vWFA_dom_sf"/>
</dbReference>
<feature type="domain" description="VWFA" evidence="10">
    <location>
        <begin position="1025"/>
        <end position="1198"/>
    </location>
</feature>
<dbReference type="CDD" id="cd01450">
    <property type="entry name" value="vWFA_subfamily_ECM"/>
    <property type="match status" value="1"/>
</dbReference>
<dbReference type="Pfam" id="PF00092">
    <property type="entry name" value="VWA"/>
    <property type="match status" value="7"/>
</dbReference>
<dbReference type="OrthoDB" id="6132182at2759"/>
<feature type="domain" description="VWFA" evidence="10">
    <location>
        <begin position="632"/>
        <end position="809"/>
    </location>
</feature>
<keyword evidence="3" id="KW-0272">Extracellular matrix</keyword>
<evidence type="ECO:0000313" key="11">
    <source>
        <dbReference type="EMBL" id="PIO33107.1"/>
    </source>
</evidence>
<dbReference type="FunFam" id="3.40.50.410:FF:000003">
    <property type="entry name" value="Collagen type VI alpha 3 chain"/>
    <property type="match status" value="2"/>
</dbReference>
<dbReference type="GO" id="GO:0007155">
    <property type="term" value="P:cell adhesion"/>
    <property type="evidence" value="ECO:0007669"/>
    <property type="project" value="UniProtKB-KW"/>
</dbReference>
<evidence type="ECO:0000256" key="9">
    <source>
        <dbReference type="SAM" id="SignalP"/>
    </source>
</evidence>
<keyword evidence="5" id="KW-0677">Repeat</keyword>
<dbReference type="GO" id="GO:0005581">
    <property type="term" value="C:collagen trimer"/>
    <property type="evidence" value="ECO:0007669"/>
    <property type="project" value="UniProtKB-KW"/>
</dbReference>
<keyword evidence="8" id="KW-0325">Glycoprotein</keyword>
<protein>
    <recommendedName>
        <fullName evidence="10">VWFA domain-containing protein</fullName>
    </recommendedName>
</protein>
<sequence length="1423" mass="158290">MEHWRSLLWFLLFGFTVHVTNTQKTVCLEANIADIVFLVDGSWSIGTENFKSMQNFLYTLINGFDVGQDKIRIGLIQYSDEPRTEFYLNSYDEKDDILQYVQNLKYKGGGTKTGESLQFMLDNHFTESAGGRALNGVPQIAVVITDGQSQDNIREPSKKVKDADITLYAIGIKDALLTELNDIASDPDEKHVYNVADFTALQGISQNMLQVLCTTVEEATRQIGQIAKGCRGANQADIVFLVESSTRVGDSAFQKVKDFLYGFVSNLDVGINKVRIGLAQYSDETNAIFLLNDYSTKSEILERIQSLSYTRGTSYTGRALEIVNNRFFIESAGSRATDNIAQFLVVVTNGKSADEVKQPAKELKSRGIYVYVTGHNIKDIAELQEVASRPSRKFIYPQESFDTAEDVNTRLLKNVCSNIATKIRASSKRYADVVFLVDSSSSIGTAVFQQIKAFITRIIEQLDVGINKYRVGLAQYSGAAQTEFLLNTYDTKQEVTDHIQTIAFRGGPLNTGSALDYLHTTFFVEEAGSRINQGLSQFAVIITSAKSQDIVNEYAQQLKSIGVTAIAVGIRNSNKRELEEIATNPFAFQLRDLQGIRDVEQQIINTVVTQEMLQFALIPDAPAVCSSASLADIVFVIDESSGIGETNFQLTRVFLHKVINALEIGLNKVRLGLVLYSDKPNLEFKLNTFKEKYEVLDYITKLPYRGGQAHTGAALNFVRKELFSQDNGGRAHHGVQQIAVVMTNGQSKDDPTKPAAKLRRSGVEVFAVGFKNANKTELKSIVSHPPRKHISKVKSFIQLPNINLRLKKLLCREIVVQSFALPALARSLKDGCVDTEEADIYFLIDGSGSIYPEDFEDMKNFMTKVVSVFQVGPNSVRFGVVQYSDNPRVEFTINMFNAQKTLKEAIKEIYQLGGGTQTGKALQSMKSLFAQAKSERPNKVPQSLIVITDGESQDRVTEAAADIRGDGITVYAIGVRNAVEEQLEDIAGSKDKMFFVNNFDSLDLIKHELTRDLCTPEACKDMRADILFLIDSSGSINNNDYEKMKEFMNSIVKQSEIGPDRVQIGLIQFSSETKEEFPLNKYKKKNEIQDAISSMQKLDGGTLTGVALQDALPYFSLARGGRPKTKQYLIIVTDGESSDPVEKPAADIRSKSVDIYAVGVLNANNTQLLEIAGKQDRVFLADNFDALAFLNKDIMFEICNPQDPCKRTEVADIIFLVDASSSITVSQFKVMQRFMEAVVNDSMVGKENVQFGAVTYGTTPEEQFPLKAHSSKSEVRKAIYSLKRKKGFTYTATALMYTQERFDPIYGGRPGVARIIILITDGETTLADRPKLDTVPQSLRNNGFIIFAVGVGGAKREELEKIAGQPDRWFLVNNYTSLEALHENITHIVCDQSKPAVFIYLLKNFGRWLYKSTKLSSTKLASL</sequence>
<dbReference type="FunFam" id="3.40.50.410:FF:000001">
    <property type="entry name" value="Collagen, type XII, alpha 1"/>
    <property type="match status" value="1"/>
</dbReference>
<dbReference type="FunFam" id="3.40.50.410:FF:000004">
    <property type="entry name" value="collagen alpha-6(VI) chain"/>
    <property type="match status" value="3"/>
</dbReference>
<gene>
    <name evidence="11" type="ORF">AB205_0046900</name>
</gene>
<feature type="domain" description="VWFA" evidence="10">
    <location>
        <begin position="839"/>
        <end position="1009"/>
    </location>
</feature>
<keyword evidence="7" id="KW-0176">Collagen</keyword>
<dbReference type="PRINTS" id="PR00453">
    <property type="entry name" value="VWFADOMAIN"/>
</dbReference>
<dbReference type="PANTHER" id="PTHR24020:SF86">
    <property type="entry name" value="COLLAGEN, TYPE VI, ALPHA 4"/>
    <property type="match status" value="1"/>
</dbReference>
<dbReference type="FunFam" id="3.40.50.410:FF:000118">
    <property type="entry name" value="Collagen type VI alpha 6 chain"/>
    <property type="match status" value="1"/>
</dbReference>
<accession>A0A2G9RYX9</accession>
<name>A0A2G9RYX9_AQUCT</name>
<reference evidence="12" key="1">
    <citation type="journal article" date="2017" name="Nat. Commun.">
        <title>The North American bullfrog draft genome provides insight into hormonal regulation of long noncoding RNA.</title>
        <authorList>
            <person name="Hammond S.A."/>
            <person name="Warren R.L."/>
            <person name="Vandervalk B.P."/>
            <person name="Kucuk E."/>
            <person name="Khan H."/>
            <person name="Gibb E.A."/>
            <person name="Pandoh P."/>
            <person name="Kirk H."/>
            <person name="Zhao Y."/>
            <person name="Jones M."/>
            <person name="Mungall A.J."/>
            <person name="Coope R."/>
            <person name="Pleasance S."/>
            <person name="Moore R.A."/>
            <person name="Holt R.A."/>
            <person name="Round J.M."/>
            <person name="Ohora S."/>
            <person name="Walle B.V."/>
            <person name="Veldhoen N."/>
            <person name="Helbing C.C."/>
            <person name="Birol I."/>
        </authorList>
    </citation>
    <scope>NUCLEOTIDE SEQUENCE [LARGE SCALE GENOMIC DNA]</scope>
</reference>
<dbReference type="EMBL" id="KV928828">
    <property type="protein sequence ID" value="PIO33107.1"/>
    <property type="molecule type" value="Genomic_DNA"/>
</dbReference>
<dbReference type="SUPFAM" id="SSF53300">
    <property type="entry name" value="vWA-like"/>
    <property type="match status" value="7"/>
</dbReference>
<keyword evidence="4 9" id="KW-0732">Signal</keyword>
<comment type="subcellular location">
    <subcellularLocation>
        <location evidence="1">Secreted</location>
        <location evidence="1">Extracellular space</location>
        <location evidence="1">Extracellular matrix</location>
    </subcellularLocation>
</comment>
<feature type="domain" description="VWFA" evidence="10">
    <location>
        <begin position="1212"/>
        <end position="1385"/>
    </location>
</feature>
<dbReference type="PROSITE" id="PS50234">
    <property type="entry name" value="VWFA"/>
    <property type="match status" value="7"/>
</dbReference>
<feature type="signal peptide" evidence="9">
    <location>
        <begin position="1"/>
        <end position="22"/>
    </location>
</feature>
<dbReference type="Proteomes" id="UP000228934">
    <property type="component" value="Unassembled WGS sequence"/>
</dbReference>
<dbReference type="Gene3D" id="3.40.50.410">
    <property type="entry name" value="von Willebrand factor, type A domain"/>
    <property type="match status" value="7"/>
</dbReference>
<evidence type="ECO:0000256" key="8">
    <source>
        <dbReference type="ARBA" id="ARBA00023180"/>
    </source>
</evidence>
<dbReference type="SMART" id="SM00327">
    <property type="entry name" value="VWA"/>
    <property type="match status" value="7"/>
</dbReference>
<feature type="domain" description="VWFA" evidence="10">
    <location>
        <begin position="237"/>
        <end position="415"/>
    </location>
</feature>
<dbReference type="InterPro" id="IPR050525">
    <property type="entry name" value="ECM_Assembly_Org"/>
</dbReference>
<keyword evidence="12" id="KW-1185">Reference proteome</keyword>
<evidence type="ECO:0000256" key="7">
    <source>
        <dbReference type="ARBA" id="ARBA00023119"/>
    </source>
</evidence>
<keyword evidence="6" id="KW-0130">Cell adhesion</keyword>
<proteinExistence type="predicted"/>
<feature type="chain" id="PRO_5013936992" description="VWFA domain-containing protein" evidence="9">
    <location>
        <begin position="23"/>
        <end position="1423"/>
    </location>
</feature>
<dbReference type="InterPro" id="IPR002035">
    <property type="entry name" value="VWF_A"/>
</dbReference>
<keyword evidence="2" id="KW-0964">Secreted</keyword>
<organism evidence="11 12">
    <name type="scientific">Aquarana catesbeiana</name>
    <name type="common">American bullfrog</name>
    <name type="synonym">Rana catesbeiana</name>
    <dbReference type="NCBI Taxonomy" id="8400"/>
    <lineage>
        <taxon>Eukaryota</taxon>
        <taxon>Metazoa</taxon>
        <taxon>Chordata</taxon>
        <taxon>Craniata</taxon>
        <taxon>Vertebrata</taxon>
        <taxon>Euteleostomi</taxon>
        <taxon>Amphibia</taxon>
        <taxon>Batrachia</taxon>
        <taxon>Anura</taxon>
        <taxon>Neobatrachia</taxon>
        <taxon>Ranoidea</taxon>
        <taxon>Ranidae</taxon>
        <taxon>Aquarana</taxon>
    </lineage>
</organism>
<evidence type="ECO:0000259" key="10">
    <source>
        <dbReference type="PROSITE" id="PS50234"/>
    </source>
</evidence>
<evidence type="ECO:0000256" key="5">
    <source>
        <dbReference type="ARBA" id="ARBA00022737"/>
    </source>
</evidence>
<evidence type="ECO:0000256" key="6">
    <source>
        <dbReference type="ARBA" id="ARBA00022889"/>
    </source>
</evidence>
<evidence type="ECO:0000256" key="4">
    <source>
        <dbReference type="ARBA" id="ARBA00022729"/>
    </source>
</evidence>
<dbReference type="CDD" id="cd01472">
    <property type="entry name" value="vWA_collagen"/>
    <property type="match status" value="2"/>
</dbReference>
<feature type="domain" description="VWFA" evidence="10">
    <location>
        <begin position="34"/>
        <end position="208"/>
    </location>
</feature>
<feature type="domain" description="VWFA" evidence="10">
    <location>
        <begin position="432"/>
        <end position="603"/>
    </location>
</feature>
<evidence type="ECO:0000256" key="3">
    <source>
        <dbReference type="ARBA" id="ARBA00022530"/>
    </source>
</evidence>
<dbReference type="PANTHER" id="PTHR24020">
    <property type="entry name" value="COLLAGEN ALPHA"/>
    <property type="match status" value="1"/>
</dbReference>
<evidence type="ECO:0000256" key="1">
    <source>
        <dbReference type="ARBA" id="ARBA00004498"/>
    </source>
</evidence>
<evidence type="ECO:0000256" key="2">
    <source>
        <dbReference type="ARBA" id="ARBA00022525"/>
    </source>
</evidence>
<evidence type="ECO:0000313" key="12">
    <source>
        <dbReference type="Proteomes" id="UP000228934"/>
    </source>
</evidence>